<evidence type="ECO:0000313" key="1">
    <source>
        <dbReference type="EMBL" id="CAP15602.1"/>
    </source>
</evidence>
<dbReference type="HOGENOM" id="CLU_1623433_0_0_2"/>
<evidence type="ECO:0000313" key="2">
    <source>
        <dbReference type="Proteomes" id="UP000001321"/>
    </source>
</evidence>
<reference evidence="1 2" key="1">
    <citation type="journal article" date="2008" name="Genomics">
        <title>Evolution in the laboratory: the genome of Halobacterium salinarum strain R1 compared to that of strain NRC-1.</title>
        <authorList>
            <person name="Pfeiffer F."/>
            <person name="Schuster S.C."/>
            <person name="Broicher A."/>
            <person name="Falb M."/>
            <person name="Palm P."/>
            <person name="Rodewald K."/>
            <person name="Ruepp A."/>
            <person name="Soppa J."/>
            <person name="Tittor J."/>
            <person name="Oesterhelt D."/>
        </authorList>
    </citation>
    <scope>NUCLEOTIDE SEQUENCE [LARGE SCALE GENOMIC DNA]</scope>
    <source>
        <strain evidence="2">ATCC 29341 / DSM 671 / R1</strain>
        <plasmid evidence="2">Plasmid PHS3</plasmid>
    </source>
</reference>
<organism evidence="1 2">
    <name type="scientific">Halobacterium salinarum (strain ATCC 29341 / DSM 671 / R1)</name>
    <dbReference type="NCBI Taxonomy" id="478009"/>
    <lineage>
        <taxon>Archaea</taxon>
        <taxon>Methanobacteriati</taxon>
        <taxon>Methanobacteriota</taxon>
        <taxon>Stenosarchaea group</taxon>
        <taxon>Halobacteria</taxon>
        <taxon>Halobacteriales</taxon>
        <taxon>Halobacteriaceae</taxon>
        <taxon>Halobacterium</taxon>
        <taxon>Halobacterium salinarum NRC-34001</taxon>
    </lineage>
</organism>
<geneLocation type="plasmid" evidence="1 2">
    <name>PHS3</name>
</geneLocation>
<name>B0RA07_HALS3</name>
<dbReference type="EMBL" id="AM774418">
    <property type="protein sequence ID" value="CAP15602.1"/>
    <property type="molecule type" value="Genomic_DNA"/>
</dbReference>
<gene>
    <name evidence="1" type="ordered locus">OE_5275R</name>
</gene>
<accession>B0RA07</accession>
<dbReference type="KEGG" id="hsl:OE_5275R"/>
<dbReference type="EnsemblBacteria" id="CAP15602">
    <property type="protein sequence ID" value="CAP15602"/>
    <property type="gene ID" value="OE_5275R"/>
</dbReference>
<protein>
    <submittedName>
        <fullName evidence="1">Uncharacterized protein</fullName>
    </submittedName>
</protein>
<keyword evidence="1" id="KW-0614">Plasmid</keyword>
<proteinExistence type="predicted"/>
<dbReference type="Proteomes" id="UP000001321">
    <property type="component" value="Plasmid PHS3"/>
</dbReference>
<sequence>MSRATETGRRPRRLLTGVAGHTSVGTFTNRGQREGRDGVRVRVVSEESPSKTTNARIECDNRRTGRGTCCSDHRQCLRVIELYLTFLVEEKPDYGCRCLSECRERVDSRPADLCRVLVLSSVGLQEWLLNAVPYSAPTTIVGLRWRSNSDQQTRSGRCRYPLQ</sequence>
<dbReference type="AlphaFoldDB" id="B0RA07"/>